<dbReference type="EMBL" id="SORE01000003">
    <property type="protein sequence ID" value="TDY53315.1"/>
    <property type="molecule type" value="Genomic_DNA"/>
</dbReference>
<evidence type="ECO:0000313" key="2">
    <source>
        <dbReference type="Proteomes" id="UP000295509"/>
    </source>
</evidence>
<comment type="caution">
    <text evidence="1">The sequence shown here is derived from an EMBL/GenBank/DDBJ whole genome shotgun (WGS) entry which is preliminary data.</text>
</comment>
<keyword evidence="2" id="KW-1185">Reference proteome</keyword>
<reference evidence="1 2" key="1">
    <citation type="submission" date="2019-03" db="EMBL/GenBank/DDBJ databases">
        <title>Genomic Encyclopedia of Type Strains, Phase III (KMG-III): the genomes of soil and plant-associated and newly described type strains.</title>
        <authorList>
            <person name="Whitman W."/>
        </authorList>
    </citation>
    <scope>NUCLEOTIDE SEQUENCE [LARGE SCALE GENOMIC DNA]</scope>
    <source>
        <strain evidence="1 2">LMG 29544</strain>
    </source>
</reference>
<evidence type="ECO:0008006" key="3">
    <source>
        <dbReference type="Google" id="ProtNLM"/>
    </source>
</evidence>
<dbReference type="AlphaFoldDB" id="A0A4V6QD63"/>
<dbReference type="InterPro" id="IPR036282">
    <property type="entry name" value="Glutathione-S-Trfase_C_sf"/>
</dbReference>
<accession>A0A4V6QD63</accession>
<protein>
    <recommendedName>
        <fullName evidence="3">Glutathione S-transferase-like protein</fullName>
    </recommendedName>
</protein>
<dbReference type="RefSeq" id="WP_243849317.1">
    <property type="nucleotide sequence ID" value="NZ_JBHLUW010000013.1"/>
</dbReference>
<gene>
    <name evidence="1" type="ORF">BX592_103126</name>
</gene>
<dbReference type="Proteomes" id="UP000295509">
    <property type="component" value="Unassembled WGS sequence"/>
</dbReference>
<sequence length="68" mass="7795">MHATNRPRFTVADAYVWATMWHERSGAQIGHLKNLLAYVERIEARLSVKKALNDEAELDARHHSRLAA</sequence>
<organism evidence="1 2">
    <name type="scientific">Paraburkholderia rhizosphaerae</name>
    <dbReference type="NCBI Taxonomy" id="480658"/>
    <lineage>
        <taxon>Bacteria</taxon>
        <taxon>Pseudomonadati</taxon>
        <taxon>Pseudomonadota</taxon>
        <taxon>Betaproteobacteria</taxon>
        <taxon>Burkholderiales</taxon>
        <taxon>Burkholderiaceae</taxon>
        <taxon>Paraburkholderia</taxon>
    </lineage>
</organism>
<proteinExistence type="predicted"/>
<name>A0A4V6QD63_9BURK</name>
<evidence type="ECO:0000313" key="1">
    <source>
        <dbReference type="EMBL" id="TDY53315.1"/>
    </source>
</evidence>
<dbReference type="SUPFAM" id="SSF47616">
    <property type="entry name" value="GST C-terminal domain-like"/>
    <property type="match status" value="1"/>
</dbReference>
<dbReference type="Gene3D" id="1.20.1050.10">
    <property type="match status" value="1"/>
</dbReference>